<keyword evidence="1" id="KW-0479">Metal-binding</keyword>
<evidence type="ECO:0000313" key="4">
    <source>
        <dbReference type="EMBL" id="CAC5393005.1"/>
    </source>
</evidence>
<keyword evidence="2" id="KW-0175">Coiled coil</keyword>
<dbReference type="GO" id="GO:0008270">
    <property type="term" value="F:zinc ion binding"/>
    <property type="evidence" value="ECO:0007669"/>
    <property type="project" value="UniProtKB-KW"/>
</dbReference>
<sequence>MHFTQTAINHRNTVKAEDEHIDPGFLEGTILKGKTRTEKNQEAKRCARAYETNNLVRHNLKDTEKKAYIKTKINLEQQIKMIKQNLITKRKESDTNVLNNVFTIRYEDPQKGTLPSVPYDEIPFSICGRKILEGHQGKDRKKKTKEKQLIIRNSQTDHDFKKRRNLIQATKKKVCPAIIRIRHIVKFIDYKLEVSTPYNREKTSAIIHNAVDKREAIEYQHVFLVSFPDISLHNHLDGEMKLILGVFVIQVLFKDRGVPSKIKSRFWPTLKDIRNHILLALREIRNNNVDQKIVEEQVERWKSEQPEDSFLLRQKQEEISAEASNCTIDLDEESGILFSSKAATAFYGDKPKLLYVHQRQRRLLMRYWNEITSFVMETEDQASIIEALSILKSWNPEWKPQYFMSDYAEEEISALENVFQGSFVYLCDFHREQSWERWLSTSHNGLTAEKENVLPLLRALARSSTIAEYQDSLSKLQTWVQAYRHNRFNVSVNTNNGVERQNKTLKYEYLQQKKSSTLRHLLSVIVDNFLPDSYKKYLQLNVSALNQHKTYAAEIPVFLHNRPRPTVDLCYKRLIDSQRLEKDDIDEIGEGLFLVKSESDKNQVYVINFNPDDAMLPSCSCISWRRTHLPCKHFFAVFCHYESW</sequence>
<feature type="coiled-coil region" evidence="2">
    <location>
        <begin position="65"/>
        <end position="92"/>
    </location>
</feature>
<proteinExistence type="predicted"/>
<dbReference type="OrthoDB" id="6157967at2759"/>
<dbReference type="PROSITE" id="PS50966">
    <property type="entry name" value="ZF_SWIM"/>
    <property type="match status" value="1"/>
</dbReference>
<protein>
    <recommendedName>
        <fullName evidence="3">SWIM-type domain-containing protein</fullName>
    </recommendedName>
</protein>
<gene>
    <name evidence="4" type="ORF">MCOR_27900</name>
</gene>
<dbReference type="PANTHER" id="PTHR47456">
    <property type="entry name" value="PHD-TYPE DOMAIN-CONTAINING PROTEIN"/>
    <property type="match status" value="1"/>
</dbReference>
<evidence type="ECO:0000256" key="2">
    <source>
        <dbReference type="SAM" id="Coils"/>
    </source>
</evidence>
<dbReference type="InterPro" id="IPR029309">
    <property type="entry name" value="CaRF"/>
</dbReference>
<dbReference type="PANTHER" id="PTHR47456:SF1">
    <property type="entry name" value="PHD-TYPE DOMAIN-CONTAINING PROTEIN"/>
    <property type="match status" value="1"/>
</dbReference>
<accession>A0A6J8C9C7</accession>
<name>A0A6J8C9C7_MYTCO</name>
<dbReference type="EMBL" id="CACVKT020005118">
    <property type="protein sequence ID" value="CAC5393005.1"/>
    <property type="molecule type" value="Genomic_DNA"/>
</dbReference>
<organism evidence="4 5">
    <name type="scientific">Mytilus coruscus</name>
    <name type="common">Sea mussel</name>
    <dbReference type="NCBI Taxonomy" id="42192"/>
    <lineage>
        <taxon>Eukaryota</taxon>
        <taxon>Metazoa</taxon>
        <taxon>Spiralia</taxon>
        <taxon>Lophotrochozoa</taxon>
        <taxon>Mollusca</taxon>
        <taxon>Bivalvia</taxon>
        <taxon>Autobranchia</taxon>
        <taxon>Pteriomorphia</taxon>
        <taxon>Mytilida</taxon>
        <taxon>Mytiloidea</taxon>
        <taxon>Mytilidae</taxon>
        <taxon>Mytilinae</taxon>
        <taxon>Mytilus</taxon>
    </lineage>
</organism>
<dbReference type="AlphaFoldDB" id="A0A6J8C9C7"/>
<keyword evidence="5" id="KW-1185">Reference proteome</keyword>
<dbReference type="GO" id="GO:0003700">
    <property type="term" value="F:DNA-binding transcription factor activity"/>
    <property type="evidence" value="ECO:0007669"/>
    <property type="project" value="InterPro"/>
</dbReference>
<dbReference type="InterPro" id="IPR007527">
    <property type="entry name" value="Znf_SWIM"/>
</dbReference>
<keyword evidence="1" id="KW-0862">Zinc</keyword>
<dbReference type="Pfam" id="PF04434">
    <property type="entry name" value="SWIM"/>
    <property type="match status" value="1"/>
</dbReference>
<dbReference type="Pfam" id="PF15299">
    <property type="entry name" value="ALS2CR8"/>
    <property type="match status" value="1"/>
</dbReference>
<keyword evidence="1" id="KW-0863">Zinc-finger</keyword>
<reference evidence="4 5" key="1">
    <citation type="submission" date="2020-06" db="EMBL/GenBank/DDBJ databases">
        <authorList>
            <person name="Li R."/>
            <person name="Bekaert M."/>
        </authorList>
    </citation>
    <scope>NUCLEOTIDE SEQUENCE [LARGE SCALE GENOMIC DNA]</scope>
    <source>
        <strain evidence="5">wild</strain>
    </source>
</reference>
<evidence type="ECO:0000259" key="3">
    <source>
        <dbReference type="PROSITE" id="PS50966"/>
    </source>
</evidence>
<evidence type="ECO:0000256" key="1">
    <source>
        <dbReference type="PROSITE-ProRule" id="PRU00325"/>
    </source>
</evidence>
<dbReference type="Proteomes" id="UP000507470">
    <property type="component" value="Unassembled WGS sequence"/>
</dbReference>
<evidence type="ECO:0000313" key="5">
    <source>
        <dbReference type="Proteomes" id="UP000507470"/>
    </source>
</evidence>
<feature type="domain" description="SWIM-type" evidence="3">
    <location>
        <begin position="605"/>
        <end position="642"/>
    </location>
</feature>